<dbReference type="Pfam" id="PF04082">
    <property type="entry name" value="Fungal_trans"/>
    <property type="match status" value="1"/>
</dbReference>
<keyword evidence="3" id="KW-0238">DNA-binding</keyword>
<sequence length="656" mass="73034">MTQSTDEQARKKARVEQACDRCRSRKVRCDGTQPVCGNCSKRNQHCVYNPRLRSRYSAQYIQELERKAALASANGVLSQNSQSKASPPPQGDAMGSTGGDGSEKFYGSSSAASFAQLVQAAANVGRIESDSGPDLDSAEAENVFRKDSTNGSFVSAGSSTYRMSRPGRSSGSGEWVFPPRKTADSYVDSYFAYSYSLYPFVHKPTFMQAYESIWTGEGYEEDDDLFYCIVNLVFALGALLGPHPDPFVNSKAFYDRSRKFLRYDIFEPGSILLLQALLLSGQYLQASQNPAACWNVFGLAIRVAQEVGLHRDRYILSRSNIIEQQLCRRLWYGCLILERITSTTFGRPLMVSQKFDVDPPCCVDDDYIGDSSIASPPPSAPPSVIHIFVQTSKLYDILAEILTSLYDNVPMSGTSSPCQSSTTPRDKLLQHIIRLEIKLCQFEKEIPPHLRVENIAGAPYPRQTNVLFARFLHVRILLYRPSLLPASSSNTPGVHSELLNSVEFSASKLCLDAACGLIELIVDNQHTTNIPAMWYNIFYVHTSATVLLAAKLHQALQGQLDTERMARAWKGALKFLQKVQPEWPGASRCLKVLEFLHDKISNTTSHEKPTFDLLPQQIDPGIELPSDLDGLIDLMNDRAGPLIESASEYLQRWDIL</sequence>
<feature type="compositionally biased region" description="Polar residues" evidence="6">
    <location>
        <begin position="75"/>
        <end position="85"/>
    </location>
</feature>
<dbReference type="Gene3D" id="4.10.240.10">
    <property type="entry name" value="Zn(2)-C6 fungal-type DNA-binding domain"/>
    <property type="match status" value="1"/>
</dbReference>
<reference evidence="8" key="2">
    <citation type="submission" date="2014-06" db="EMBL/GenBank/DDBJ databases">
        <title>The complete genome of Blastobotrys (Arxula) adeninivorans LS3 - a yeast of biotechnological interest.</title>
        <authorList>
            <person name="Kunze G."/>
            <person name="Gaillardin C."/>
            <person name="Czernicka M."/>
            <person name="Durrens P."/>
            <person name="Martin T."/>
            <person name="Boer E."/>
            <person name="Gabaldon T."/>
            <person name="Cruz J."/>
            <person name="Talla E."/>
            <person name="Marck C."/>
            <person name="Goffeau A."/>
            <person name="Barbe V."/>
            <person name="Baret P."/>
            <person name="Baronian K."/>
            <person name="Beier S."/>
            <person name="Bleykasten C."/>
            <person name="Bode R."/>
            <person name="Casaregola S."/>
            <person name="Despons L."/>
            <person name="Fairhead C."/>
            <person name="Giersberg M."/>
            <person name="Gierski P."/>
            <person name="Hahnel U."/>
            <person name="Hartmann A."/>
            <person name="Jankowska D."/>
            <person name="Jubin C."/>
            <person name="Jung P."/>
            <person name="Lafontaine I."/>
            <person name="Leh-Louis V."/>
            <person name="Lemaire M."/>
            <person name="Marcet-Houben M."/>
            <person name="Mascher M."/>
            <person name="Morel G."/>
            <person name="Richard G.-F."/>
            <person name="Riechen J."/>
            <person name="Sacerdot C."/>
            <person name="Sarkar A."/>
            <person name="Savel G."/>
            <person name="Schacherer J."/>
            <person name="Sherman D."/>
            <person name="Straub M.-L."/>
            <person name="Stein N."/>
            <person name="Thierry A."/>
            <person name="Trautwein-Schult A."/>
            <person name="Westhof E."/>
            <person name="Worch S."/>
            <person name="Dujon B."/>
            <person name="Souciet J.-L."/>
            <person name="Wincker P."/>
            <person name="Scholz U."/>
            <person name="Neuveglise N."/>
        </authorList>
    </citation>
    <scope>NUCLEOTIDE SEQUENCE</scope>
    <source>
        <strain evidence="8">LS3</strain>
    </source>
</reference>
<dbReference type="InterPro" id="IPR001138">
    <property type="entry name" value="Zn2Cys6_DnaBD"/>
</dbReference>
<dbReference type="PROSITE" id="PS00463">
    <property type="entry name" value="ZN2_CY6_FUNGAL_1"/>
    <property type="match status" value="1"/>
</dbReference>
<evidence type="ECO:0000256" key="6">
    <source>
        <dbReference type="SAM" id="MobiDB-lite"/>
    </source>
</evidence>
<dbReference type="PANTHER" id="PTHR47424">
    <property type="entry name" value="REGULATORY PROTEIN GAL4"/>
    <property type="match status" value="1"/>
</dbReference>
<accession>A0A060TE66</accession>
<keyword evidence="2" id="KW-0805">Transcription regulation</keyword>
<keyword evidence="1" id="KW-0479">Metal-binding</keyword>
<evidence type="ECO:0000256" key="2">
    <source>
        <dbReference type="ARBA" id="ARBA00023015"/>
    </source>
</evidence>
<dbReference type="GO" id="GO:0006351">
    <property type="term" value="P:DNA-templated transcription"/>
    <property type="evidence" value="ECO:0007669"/>
    <property type="project" value="InterPro"/>
</dbReference>
<keyword evidence="5" id="KW-0539">Nucleus</keyword>
<dbReference type="InterPro" id="IPR036864">
    <property type="entry name" value="Zn2-C6_fun-type_DNA-bd_sf"/>
</dbReference>
<dbReference type="SMART" id="SM00906">
    <property type="entry name" value="Fungal_trans"/>
    <property type="match status" value="1"/>
</dbReference>
<dbReference type="GO" id="GO:0005634">
    <property type="term" value="C:nucleus"/>
    <property type="evidence" value="ECO:0007669"/>
    <property type="project" value="TreeGrafter"/>
</dbReference>
<dbReference type="InterPro" id="IPR051127">
    <property type="entry name" value="Fungal_SecMet_Regulators"/>
</dbReference>
<dbReference type="GO" id="GO:0008270">
    <property type="term" value="F:zinc ion binding"/>
    <property type="evidence" value="ECO:0007669"/>
    <property type="project" value="InterPro"/>
</dbReference>
<proteinExistence type="predicted"/>
<evidence type="ECO:0000313" key="8">
    <source>
        <dbReference type="EMBL" id="CDP37162.1"/>
    </source>
</evidence>
<evidence type="ECO:0000256" key="3">
    <source>
        <dbReference type="ARBA" id="ARBA00023125"/>
    </source>
</evidence>
<feature type="region of interest" description="Disordered" evidence="6">
    <location>
        <begin position="75"/>
        <end position="102"/>
    </location>
</feature>
<dbReference type="CDD" id="cd12148">
    <property type="entry name" value="fungal_TF_MHR"/>
    <property type="match status" value="1"/>
</dbReference>
<dbReference type="PhylomeDB" id="A0A060TE66"/>
<evidence type="ECO:0000256" key="5">
    <source>
        <dbReference type="ARBA" id="ARBA00023242"/>
    </source>
</evidence>
<protein>
    <submittedName>
        <fullName evidence="8">ARAD1D05236p</fullName>
    </submittedName>
</protein>
<dbReference type="PANTHER" id="PTHR47424:SF3">
    <property type="entry name" value="REGULATORY PROTEIN GAL4"/>
    <property type="match status" value="1"/>
</dbReference>
<evidence type="ECO:0000256" key="4">
    <source>
        <dbReference type="ARBA" id="ARBA00023163"/>
    </source>
</evidence>
<organism evidence="8">
    <name type="scientific">Blastobotrys adeninivorans</name>
    <name type="common">Yeast</name>
    <name type="synonym">Arxula adeninivorans</name>
    <dbReference type="NCBI Taxonomy" id="409370"/>
    <lineage>
        <taxon>Eukaryota</taxon>
        <taxon>Fungi</taxon>
        <taxon>Dikarya</taxon>
        <taxon>Ascomycota</taxon>
        <taxon>Saccharomycotina</taxon>
        <taxon>Dipodascomycetes</taxon>
        <taxon>Dipodascales</taxon>
        <taxon>Trichomonascaceae</taxon>
        <taxon>Blastobotrys</taxon>
    </lineage>
</organism>
<evidence type="ECO:0000259" key="7">
    <source>
        <dbReference type="PROSITE" id="PS50048"/>
    </source>
</evidence>
<dbReference type="PROSITE" id="PS50048">
    <property type="entry name" value="ZN2_CY6_FUNGAL_2"/>
    <property type="match status" value="1"/>
</dbReference>
<dbReference type="GO" id="GO:0000435">
    <property type="term" value="P:positive regulation of transcription from RNA polymerase II promoter by galactose"/>
    <property type="evidence" value="ECO:0007669"/>
    <property type="project" value="TreeGrafter"/>
</dbReference>
<name>A0A060TE66_BLAAD</name>
<gene>
    <name evidence="8" type="ORF">GNLVRS02_ARAD1D05236g</name>
</gene>
<reference evidence="8" key="1">
    <citation type="submission" date="2014-02" db="EMBL/GenBank/DDBJ databases">
        <authorList>
            <person name="Genoscope - CEA"/>
        </authorList>
    </citation>
    <scope>NUCLEOTIDE SEQUENCE</scope>
    <source>
        <strain evidence="8">LS3</strain>
    </source>
</reference>
<dbReference type="GO" id="GO:0000981">
    <property type="term" value="F:DNA-binding transcription factor activity, RNA polymerase II-specific"/>
    <property type="evidence" value="ECO:0007669"/>
    <property type="project" value="InterPro"/>
</dbReference>
<dbReference type="Pfam" id="PF00172">
    <property type="entry name" value="Zn_clus"/>
    <property type="match status" value="1"/>
</dbReference>
<keyword evidence="4" id="KW-0804">Transcription</keyword>
<dbReference type="SUPFAM" id="SSF57701">
    <property type="entry name" value="Zn2/Cys6 DNA-binding domain"/>
    <property type="match status" value="1"/>
</dbReference>
<dbReference type="GO" id="GO:0000978">
    <property type="term" value="F:RNA polymerase II cis-regulatory region sequence-specific DNA binding"/>
    <property type="evidence" value="ECO:0007669"/>
    <property type="project" value="TreeGrafter"/>
</dbReference>
<dbReference type="CDD" id="cd00067">
    <property type="entry name" value="GAL4"/>
    <property type="match status" value="1"/>
</dbReference>
<dbReference type="SMART" id="SM00066">
    <property type="entry name" value="GAL4"/>
    <property type="match status" value="1"/>
</dbReference>
<dbReference type="EMBL" id="HG937694">
    <property type="protein sequence ID" value="CDP37162.1"/>
    <property type="molecule type" value="Genomic_DNA"/>
</dbReference>
<evidence type="ECO:0000256" key="1">
    <source>
        <dbReference type="ARBA" id="ARBA00022723"/>
    </source>
</evidence>
<dbReference type="AlphaFoldDB" id="A0A060TE66"/>
<feature type="domain" description="Zn(2)-C6 fungal-type" evidence="7">
    <location>
        <begin position="18"/>
        <end position="48"/>
    </location>
</feature>
<dbReference type="InterPro" id="IPR007219">
    <property type="entry name" value="XnlR_reg_dom"/>
</dbReference>